<evidence type="ECO:0000313" key="6">
    <source>
        <dbReference type="EMBL" id="TBW76040.1"/>
    </source>
</evidence>
<dbReference type="Proteomes" id="UP000291949">
    <property type="component" value="Unassembled WGS sequence"/>
</dbReference>
<evidence type="ECO:0000256" key="1">
    <source>
        <dbReference type="ARBA" id="ARBA00001933"/>
    </source>
</evidence>
<dbReference type="Proteomes" id="UP000550736">
    <property type="component" value="Unassembled WGS sequence"/>
</dbReference>
<dbReference type="SUPFAM" id="SSF53383">
    <property type="entry name" value="PLP-dependent transferases"/>
    <property type="match status" value="1"/>
</dbReference>
<protein>
    <submittedName>
        <fullName evidence="6">Aminotransferase class V-fold PLP-dependent enzyme</fullName>
    </submittedName>
</protein>
<name>A0A7X9WC30_STACP</name>
<dbReference type="EMBL" id="SCHC01000003">
    <property type="protein sequence ID" value="TBW76040.1"/>
    <property type="molecule type" value="Genomic_DNA"/>
</dbReference>
<evidence type="ECO:0000259" key="3">
    <source>
        <dbReference type="Pfam" id="PF00266"/>
    </source>
</evidence>
<evidence type="ECO:0000313" key="8">
    <source>
        <dbReference type="Proteomes" id="UP000538955"/>
    </source>
</evidence>
<comment type="cofactor">
    <cofactor evidence="1">
        <name>pyridoxal 5'-phosphate</name>
        <dbReference type="ChEBI" id="CHEBI:597326"/>
    </cofactor>
</comment>
<keyword evidence="2" id="KW-0663">Pyridoxal phosphate</keyword>
<dbReference type="EMBL" id="JABBMI010000091">
    <property type="protein sequence ID" value="NMK55345.1"/>
    <property type="molecule type" value="Genomic_DNA"/>
</dbReference>
<feature type="domain" description="Aminotransferase class V" evidence="3">
    <location>
        <begin position="54"/>
        <end position="349"/>
    </location>
</feature>
<dbReference type="InterPro" id="IPR000192">
    <property type="entry name" value="Aminotrans_V_dom"/>
</dbReference>
<dbReference type="EMBL" id="JABBLX010000055">
    <property type="protein sequence ID" value="NMK98674.1"/>
    <property type="molecule type" value="Genomic_DNA"/>
</dbReference>
<evidence type="ECO:0000313" key="7">
    <source>
        <dbReference type="Proteomes" id="UP000291949"/>
    </source>
</evidence>
<dbReference type="Gene3D" id="3.90.1150.10">
    <property type="entry name" value="Aspartate Aminotransferase, domain 1"/>
    <property type="match status" value="1"/>
</dbReference>
<evidence type="ECO:0000313" key="5">
    <source>
        <dbReference type="EMBL" id="NMK98674.1"/>
    </source>
</evidence>
<evidence type="ECO:0000313" key="4">
    <source>
        <dbReference type="EMBL" id="NMK55345.1"/>
    </source>
</evidence>
<keyword evidence="6" id="KW-0808">Transferase</keyword>
<keyword evidence="8" id="KW-1185">Reference proteome</keyword>
<evidence type="ECO:0000256" key="2">
    <source>
        <dbReference type="ARBA" id="ARBA00022898"/>
    </source>
</evidence>
<dbReference type="Gene3D" id="3.40.640.10">
    <property type="entry name" value="Type I PLP-dependent aspartate aminotransferase-like (Major domain)"/>
    <property type="match status" value="1"/>
</dbReference>
<dbReference type="InterPro" id="IPR015422">
    <property type="entry name" value="PyrdxlP-dep_Trfase_small"/>
</dbReference>
<dbReference type="InterPro" id="IPR015421">
    <property type="entry name" value="PyrdxlP-dep_Trfase_major"/>
</dbReference>
<dbReference type="Pfam" id="PF00266">
    <property type="entry name" value="Aminotran_5"/>
    <property type="match status" value="1"/>
</dbReference>
<dbReference type="Proteomes" id="UP000538955">
    <property type="component" value="Unassembled WGS sequence"/>
</dbReference>
<dbReference type="PANTHER" id="PTHR43586:SF8">
    <property type="entry name" value="CYSTEINE DESULFURASE 1, CHLOROPLASTIC"/>
    <property type="match status" value="1"/>
</dbReference>
<proteinExistence type="predicted"/>
<dbReference type="PANTHER" id="PTHR43586">
    <property type="entry name" value="CYSTEINE DESULFURASE"/>
    <property type="match status" value="1"/>
</dbReference>
<evidence type="ECO:0000313" key="9">
    <source>
        <dbReference type="Proteomes" id="UP000550736"/>
    </source>
</evidence>
<dbReference type="InterPro" id="IPR015424">
    <property type="entry name" value="PyrdxlP-dep_Trfase"/>
</dbReference>
<accession>A0A7X9WC30</accession>
<dbReference type="AlphaFoldDB" id="A0A7X9WC30"/>
<dbReference type="RefSeq" id="WP_030061336.1">
    <property type="nucleotide sequence ID" value="NZ_AP014956.1"/>
</dbReference>
<keyword evidence="6" id="KW-0032">Aminotransferase</keyword>
<gene>
    <name evidence="6" type="ORF">EQ811_09335</name>
    <name evidence="5" type="ORF">HHM13_11460</name>
    <name evidence="4" type="ORF">HHM24_11540</name>
</gene>
<sequence length="386" mass="44595">MCKKFLFVLLFILKGGNFIKNNLYFNTGELSIVIKELKCKMIKEIKNEFYYGRSRKGSRKKFNVQLSHLREQIADLIGAYSEEITITDNTTFGLNIVLNGMKFNTGDEIITTSMEHLASISPLINLKNKKSVVIKEYKVKQRFNIKELEDLITCKTKMIVISHIFWKTGEVVPIKEVIDIAHSRGMKVLVDGAQAAGSYPVNLHNINADFYCFPAHKWLYGPEGLGFLFVRKNIQKDLDIIFSGISTFEYFNDYNDYSIQDNGQRWELGTMFRPSVYGMNDVLKYLTGSRKIESVYIKTQSLNNYMKCLVSDIANISIVTDNNYNICTLTFPENINCKALKEHLEFFSIFTKDIVDINAIRVSLSFINNEEDIQFLLKKIKEYMEE</sequence>
<reference evidence="6 7" key="1">
    <citation type="journal article" date="2019" name="Sci. Transl. Med.">
        <title>Quorum sensing between bacterial species on the skin protects against epidermal injury in atopic dermatitis.</title>
        <authorList>
            <person name="Williams M.R."/>
        </authorList>
    </citation>
    <scope>NUCLEOTIDE SEQUENCE [LARGE SCALE GENOMIC DNA]</scope>
    <source>
        <strain evidence="6 7">H8</strain>
    </source>
</reference>
<comment type="caution">
    <text evidence="6">The sequence shown here is derived from an EMBL/GenBank/DDBJ whole genome shotgun (WGS) entry which is preliminary data.</text>
</comment>
<organism evidence="6 7">
    <name type="scientific">Staphylococcus capitis</name>
    <dbReference type="NCBI Taxonomy" id="29388"/>
    <lineage>
        <taxon>Bacteria</taxon>
        <taxon>Bacillati</taxon>
        <taxon>Bacillota</taxon>
        <taxon>Bacilli</taxon>
        <taxon>Bacillales</taxon>
        <taxon>Staphylococcaceae</taxon>
        <taxon>Staphylococcus</taxon>
    </lineage>
</organism>
<reference evidence="8 9" key="2">
    <citation type="submission" date="2020-04" db="EMBL/GenBank/DDBJ databases">
        <title>The Epidemiology and Molecular Characteristics of Linezolid-Resistant Staphylococcus capitis in Huashan Hospital, Shanghai.</title>
        <authorList>
            <person name="Ding L."/>
            <person name="Li P."/>
            <person name="Yang Y."/>
            <person name="Lin D."/>
            <person name="Xu X."/>
        </authorList>
    </citation>
    <scope>NUCLEOTIDE SEQUENCE [LARGE SCALE GENOMIC DNA]</scope>
    <source>
        <strain evidence="5 9">12-86</strain>
        <strain evidence="4 8">17-84</strain>
    </source>
</reference>
<dbReference type="GO" id="GO:0008483">
    <property type="term" value="F:transaminase activity"/>
    <property type="evidence" value="ECO:0007669"/>
    <property type="project" value="UniProtKB-KW"/>
</dbReference>